<evidence type="ECO:0000313" key="1">
    <source>
        <dbReference type="EMBL" id="GGA99688.1"/>
    </source>
</evidence>
<keyword evidence="2" id="KW-1185">Reference proteome</keyword>
<gene>
    <name evidence="1" type="ORF">GCM10011496_20920</name>
</gene>
<dbReference type="RefSeq" id="WP_188708444.1">
    <property type="nucleotide sequence ID" value="NZ_BMIG01000006.1"/>
</dbReference>
<comment type="caution">
    <text evidence="1">The sequence shown here is derived from an EMBL/GenBank/DDBJ whole genome shotgun (WGS) entry which is preliminary data.</text>
</comment>
<evidence type="ECO:0000313" key="2">
    <source>
        <dbReference type="Proteomes" id="UP000620596"/>
    </source>
</evidence>
<reference evidence="1" key="2">
    <citation type="submission" date="2020-09" db="EMBL/GenBank/DDBJ databases">
        <authorList>
            <person name="Sun Q."/>
            <person name="Zhou Y."/>
        </authorList>
    </citation>
    <scope>NUCLEOTIDE SEQUENCE</scope>
    <source>
        <strain evidence="1">CGMCC 1.15322</strain>
    </source>
</reference>
<dbReference type="AlphaFoldDB" id="A0A916WI05"/>
<name>A0A916WI05_9BURK</name>
<dbReference type="EMBL" id="BMIG01000006">
    <property type="protein sequence ID" value="GGA99688.1"/>
    <property type="molecule type" value="Genomic_DNA"/>
</dbReference>
<protein>
    <submittedName>
        <fullName evidence="1">Uncharacterized protein</fullName>
    </submittedName>
</protein>
<organism evidence="1 2">
    <name type="scientific">Polaromonas eurypsychrophila</name>
    <dbReference type="NCBI Taxonomy" id="1614635"/>
    <lineage>
        <taxon>Bacteria</taxon>
        <taxon>Pseudomonadati</taxon>
        <taxon>Pseudomonadota</taxon>
        <taxon>Betaproteobacteria</taxon>
        <taxon>Burkholderiales</taxon>
        <taxon>Comamonadaceae</taxon>
        <taxon>Polaromonas</taxon>
    </lineage>
</organism>
<accession>A0A916WI05</accession>
<dbReference type="Proteomes" id="UP000620596">
    <property type="component" value="Unassembled WGS sequence"/>
</dbReference>
<proteinExistence type="predicted"/>
<reference evidence="1" key="1">
    <citation type="journal article" date="2014" name="Int. J. Syst. Evol. Microbiol.">
        <title>Complete genome sequence of Corynebacterium casei LMG S-19264T (=DSM 44701T), isolated from a smear-ripened cheese.</title>
        <authorList>
            <consortium name="US DOE Joint Genome Institute (JGI-PGF)"/>
            <person name="Walter F."/>
            <person name="Albersmeier A."/>
            <person name="Kalinowski J."/>
            <person name="Ruckert C."/>
        </authorList>
    </citation>
    <scope>NUCLEOTIDE SEQUENCE</scope>
    <source>
        <strain evidence="1">CGMCC 1.15322</strain>
    </source>
</reference>
<sequence length="130" mass="14235">MKASDLVTVWSAPDNSRLTAKQYSFRLPVHVAAKLAALEELYPTRSRTQLVGDLLTAALAEVEKNLECHAGVPMGHKHPETDEEMFAMAGQILQFHQAANKHYAAIETELGNENPSLLFAANYSVTAEGK</sequence>